<keyword evidence="3" id="KW-0813">Transport</keyword>
<dbReference type="SUPFAM" id="SSF56954">
    <property type="entry name" value="Outer membrane efflux proteins (OEP)"/>
    <property type="match status" value="1"/>
</dbReference>
<evidence type="ECO:0000256" key="5">
    <source>
        <dbReference type="ARBA" id="ARBA00022692"/>
    </source>
</evidence>
<dbReference type="Proteomes" id="UP001214530">
    <property type="component" value="Chromosome"/>
</dbReference>
<comment type="subcellular location">
    <subcellularLocation>
        <location evidence="1">Cell outer membrane</location>
    </subcellularLocation>
</comment>
<dbReference type="GO" id="GO:1990281">
    <property type="term" value="C:efflux pump complex"/>
    <property type="evidence" value="ECO:0007669"/>
    <property type="project" value="TreeGrafter"/>
</dbReference>
<dbReference type="GO" id="GO:0009279">
    <property type="term" value="C:cell outer membrane"/>
    <property type="evidence" value="ECO:0007669"/>
    <property type="project" value="UniProtKB-SubCell"/>
</dbReference>
<evidence type="ECO:0000256" key="1">
    <source>
        <dbReference type="ARBA" id="ARBA00004442"/>
    </source>
</evidence>
<protein>
    <submittedName>
        <fullName evidence="9">TolC family protein</fullName>
    </submittedName>
</protein>
<dbReference type="GO" id="GO:0015288">
    <property type="term" value="F:porin activity"/>
    <property type="evidence" value="ECO:0007669"/>
    <property type="project" value="TreeGrafter"/>
</dbReference>
<feature type="signal peptide" evidence="8">
    <location>
        <begin position="1"/>
        <end position="26"/>
    </location>
</feature>
<evidence type="ECO:0000256" key="8">
    <source>
        <dbReference type="SAM" id="SignalP"/>
    </source>
</evidence>
<keyword evidence="4" id="KW-1134">Transmembrane beta strand</keyword>
<feature type="chain" id="PRO_5042499020" evidence="8">
    <location>
        <begin position="27"/>
        <end position="446"/>
    </location>
</feature>
<comment type="similarity">
    <text evidence="2">Belongs to the outer membrane factor (OMF) (TC 1.B.17) family.</text>
</comment>
<evidence type="ECO:0000313" key="9">
    <source>
        <dbReference type="EMBL" id="WEK18597.1"/>
    </source>
</evidence>
<organism evidence="9 10">
    <name type="scientific">Candidatus Pedobacter colombiensis</name>
    <dbReference type="NCBI Taxonomy" id="3121371"/>
    <lineage>
        <taxon>Bacteria</taxon>
        <taxon>Pseudomonadati</taxon>
        <taxon>Bacteroidota</taxon>
        <taxon>Sphingobacteriia</taxon>
        <taxon>Sphingobacteriales</taxon>
        <taxon>Sphingobacteriaceae</taxon>
        <taxon>Pedobacter</taxon>
    </lineage>
</organism>
<reference evidence="9" key="1">
    <citation type="submission" date="2023-03" db="EMBL/GenBank/DDBJ databases">
        <title>Andean soil-derived lignocellulolytic bacterial consortium as a source of novel taxa and putative plastic-active enzymes.</title>
        <authorList>
            <person name="Diaz-Garcia L."/>
            <person name="Chuvochina M."/>
            <person name="Feuerriegel G."/>
            <person name="Bunk B."/>
            <person name="Sproer C."/>
            <person name="Streit W.R."/>
            <person name="Rodriguez L.M."/>
            <person name="Overmann J."/>
            <person name="Jimenez D.J."/>
        </authorList>
    </citation>
    <scope>NUCLEOTIDE SEQUENCE</scope>
    <source>
        <strain evidence="9">MAG 3858</strain>
    </source>
</reference>
<dbReference type="Pfam" id="PF02321">
    <property type="entry name" value="OEP"/>
    <property type="match status" value="1"/>
</dbReference>
<dbReference type="EMBL" id="CP119313">
    <property type="protein sequence ID" value="WEK18597.1"/>
    <property type="molecule type" value="Genomic_DNA"/>
</dbReference>
<dbReference type="PANTHER" id="PTHR30026:SF20">
    <property type="entry name" value="OUTER MEMBRANE PROTEIN TOLC"/>
    <property type="match status" value="1"/>
</dbReference>
<evidence type="ECO:0000313" key="10">
    <source>
        <dbReference type="Proteomes" id="UP001214530"/>
    </source>
</evidence>
<dbReference type="PANTHER" id="PTHR30026">
    <property type="entry name" value="OUTER MEMBRANE PROTEIN TOLC"/>
    <property type="match status" value="1"/>
</dbReference>
<dbReference type="InterPro" id="IPR051906">
    <property type="entry name" value="TolC-like"/>
</dbReference>
<keyword evidence="6" id="KW-0472">Membrane</keyword>
<dbReference type="GO" id="GO:0015562">
    <property type="term" value="F:efflux transmembrane transporter activity"/>
    <property type="evidence" value="ECO:0007669"/>
    <property type="project" value="InterPro"/>
</dbReference>
<keyword evidence="8" id="KW-0732">Signal</keyword>
<gene>
    <name evidence="9" type="ORF">P0Y49_17555</name>
</gene>
<evidence type="ECO:0000256" key="6">
    <source>
        <dbReference type="ARBA" id="ARBA00023136"/>
    </source>
</evidence>
<sequence>MDKRSLNIRGLLILTAIYTATLFTTAAPTYGQTVHKITLDEALNIAKAQNHQVHRASVQQEIIAENIKEKQEQRLPEIDFHTSYARITDLTEFKKGLSDKAVTTTIPEWADVSAFGKMPIYNGGEIKYAVKKAEQQNAIGLLKIEKTKHDIQIQVTATFLGVFKLMELQKIIVENIKEEEDRLREVRAFKKQGTVTGNEVLRAELQLSDMQLKLLSNQKNIAIGEHELQTLLQLPEDESFEINTTNLLNQNLSLDSYETYLTAAQNKEEIRIAKQEEAIGLTERRLAKGNYYPKISLIASYGFNYPNYMFFPPNPYIYTLGKVGIEASFSLSNLYKNKTKMHIANKKIAEQKIATAIANDEIKDQIFKQYTQYLEIMDKLPVTEKAKLQAAENYRIVKLKYLNQLALITDMIDADNALLQAKFNTAATRIDALMKHFELRYAAGLL</sequence>
<proteinExistence type="inferred from homology"/>
<accession>A0AAJ5W8Y6</accession>
<dbReference type="AlphaFoldDB" id="A0AAJ5W8Y6"/>
<evidence type="ECO:0000256" key="4">
    <source>
        <dbReference type="ARBA" id="ARBA00022452"/>
    </source>
</evidence>
<evidence type="ECO:0000256" key="3">
    <source>
        <dbReference type="ARBA" id="ARBA00022448"/>
    </source>
</evidence>
<dbReference type="Gene3D" id="1.20.1600.10">
    <property type="entry name" value="Outer membrane efflux proteins (OEP)"/>
    <property type="match status" value="1"/>
</dbReference>
<keyword evidence="7" id="KW-0998">Cell outer membrane</keyword>
<keyword evidence="5" id="KW-0812">Transmembrane</keyword>
<evidence type="ECO:0000256" key="2">
    <source>
        <dbReference type="ARBA" id="ARBA00007613"/>
    </source>
</evidence>
<evidence type="ECO:0000256" key="7">
    <source>
        <dbReference type="ARBA" id="ARBA00023237"/>
    </source>
</evidence>
<dbReference type="InterPro" id="IPR003423">
    <property type="entry name" value="OMP_efflux"/>
</dbReference>
<name>A0AAJ5W8Y6_9SPHI</name>